<evidence type="ECO:0000313" key="3">
    <source>
        <dbReference type="Proteomes" id="UP000626109"/>
    </source>
</evidence>
<reference evidence="2" key="1">
    <citation type="submission" date="2021-02" db="EMBL/GenBank/DDBJ databases">
        <authorList>
            <person name="Dougan E. K."/>
            <person name="Rhodes N."/>
            <person name="Thang M."/>
            <person name="Chan C."/>
        </authorList>
    </citation>
    <scope>NUCLEOTIDE SEQUENCE</scope>
</reference>
<sequence>VNELIKAEVQRLSEEAADDCDDDTMLDGPETPKKQRHALRLGGKRRKHDSKPGWTRRLRQRPSDSQEEIQEEEKSQKQPEEAQGSRAEFLKGSGSSTLTMQVGGQTLEIPAKSFASGTCGYYTCARIQVVIDGVPRELQCQLNCAVLGSEKWTD</sequence>
<dbReference type="EMBL" id="CAJNNW010032632">
    <property type="protein sequence ID" value="CAE8714383.1"/>
    <property type="molecule type" value="Genomic_DNA"/>
</dbReference>
<dbReference type="AlphaFoldDB" id="A0A813KWA1"/>
<evidence type="ECO:0000313" key="2">
    <source>
        <dbReference type="EMBL" id="CAE8714383.1"/>
    </source>
</evidence>
<evidence type="ECO:0000256" key="1">
    <source>
        <dbReference type="SAM" id="MobiDB-lite"/>
    </source>
</evidence>
<feature type="region of interest" description="Disordered" evidence="1">
    <location>
        <begin position="13"/>
        <end position="97"/>
    </location>
</feature>
<name>A0A813KWA1_POLGL</name>
<organism evidence="2 3">
    <name type="scientific">Polarella glacialis</name>
    <name type="common">Dinoflagellate</name>
    <dbReference type="NCBI Taxonomy" id="89957"/>
    <lineage>
        <taxon>Eukaryota</taxon>
        <taxon>Sar</taxon>
        <taxon>Alveolata</taxon>
        <taxon>Dinophyceae</taxon>
        <taxon>Suessiales</taxon>
        <taxon>Suessiaceae</taxon>
        <taxon>Polarella</taxon>
    </lineage>
</organism>
<accession>A0A813KWA1</accession>
<feature type="compositionally biased region" description="Acidic residues" evidence="1">
    <location>
        <begin position="15"/>
        <end position="25"/>
    </location>
</feature>
<dbReference type="Proteomes" id="UP000626109">
    <property type="component" value="Unassembled WGS sequence"/>
</dbReference>
<feature type="compositionally biased region" description="Basic residues" evidence="1">
    <location>
        <begin position="34"/>
        <end position="60"/>
    </location>
</feature>
<proteinExistence type="predicted"/>
<feature type="non-terminal residue" evidence="2">
    <location>
        <position position="154"/>
    </location>
</feature>
<protein>
    <submittedName>
        <fullName evidence="2">Uncharacterized protein</fullName>
    </submittedName>
</protein>
<comment type="caution">
    <text evidence="2">The sequence shown here is derived from an EMBL/GenBank/DDBJ whole genome shotgun (WGS) entry which is preliminary data.</text>
</comment>
<gene>
    <name evidence="2" type="ORF">PGLA2088_LOCUS37968</name>
</gene>